<feature type="transmembrane region" description="Helical" evidence="7">
    <location>
        <begin position="9"/>
        <end position="31"/>
    </location>
</feature>
<dbReference type="InterPro" id="IPR035906">
    <property type="entry name" value="MetI-like_sf"/>
</dbReference>
<keyword evidence="4 7" id="KW-0812">Transmembrane</keyword>
<comment type="subcellular location">
    <subcellularLocation>
        <location evidence="1 7">Cell membrane</location>
        <topology evidence="1 7">Multi-pass membrane protein</topology>
    </subcellularLocation>
</comment>
<evidence type="ECO:0000259" key="8">
    <source>
        <dbReference type="PROSITE" id="PS50928"/>
    </source>
</evidence>
<keyword evidence="3" id="KW-1003">Cell membrane</keyword>
<feature type="transmembrane region" description="Helical" evidence="7">
    <location>
        <begin position="436"/>
        <end position="459"/>
    </location>
</feature>
<evidence type="ECO:0000256" key="1">
    <source>
        <dbReference type="ARBA" id="ARBA00004651"/>
    </source>
</evidence>
<proteinExistence type="inferred from homology"/>
<evidence type="ECO:0000256" key="3">
    <source>
        <dbReference type="ARBA" id="ARBA00022475"/>
    </source>
</evidence>
<dbReference type="CDD" id="cd06261">
    <property type="entry name" value="TM_PBP2"/>
    <property type="match status" value="1"/>
</dbReference>
<comment type="similarity">
    <text evidence="7">Belongs to the binding-protein-dependent transport system permease family.</text>
</comment>
<dbReference type="GO" id="GO:0055085">
    <property type="term" value="P:transmembrane transport"/>
    <property type="evidence" value="ECO:0007669"/>
    <property type="project" value="InterPro"/>
</dbReference>
<evidence type="ECO:0000256" key="6">
    <source>
        <dbReference type="ARBA" id="ARBA00023136"/>
    </source>
</evidence>
<reference evidence="9 10" key="1">
    <citation type="submission" date="2018-08" db="EMBL/GenBank/DDBJ databases">
        <title>Cellulomonas rhizosphaerae sp. nov., a novel actinomycete isolated from soil.</title>
        <authorList>
            <person name="Tian Y."/>
        </authorList>
    </citation>
    <scope>NUCLEOTIDE SEQUENCE [LARGE SCALE GENOMIC DNA]</scope>
    <source>
        <strain evidence="9 10">NEAU-TCZ24</strain>
    </source>
</reference>
<sequence length="512" mass="55653">MLNFLTRRLVAGLLTLFVSLFLMYVLVDIAIDPLADLRESTAPNKQQLIAARIELLDLNTNVVVRFLQWCGGVLHGDFGIAWKTGESVSDLVAHAIGSTLQLVTAATFLSLIVGVVVGIVSALRQYSAFDYVIIFLSFLLYSLPSFWVAVLLKQWAAIGFNNFLRDPWIAWPTLIAVALIAGLLWSLAIGGRAARRWQVFGIASAATFGMFAYLQLTDWWLEPKIGPILLLVMGAGTAFAFAAVFAGLHNRRALWASLTTVAVGFIAYFPMQTVFAMDIFSPDGNGASWFVLLLAIVAVAVGFLIGRLYGGPDWGVSARTSAAVAFVMAALIFVDQVMQVWGPYSRALGGRPIPTFGDRTPGLGGNYWVTVLDSFTHLVLPTATLVLIAFAAYTRYSRSSMLEVMSQDYIRTARAKGLPEREVVVRHGFRNTLIPLATIVPIDVITLIGGAVITEAVFSRPGMGQLFVKSLEEAQVDPVMAYLLITAGLAIIANIVADIIYAVIDPRIRLDA</sequence>
<evidence type="ECO:0000256" key="4">
    <source>
        <dbReference type="ARBA" id="ARBA00022692"/>
    </source>
</evidence>
<dbReference type="GO" id="GO:0005886">
    <property type="term" value="C:plasma membrane"/>
    <property type="evidence" value="ECO:0007669"/>
    <property type="project" value="UniProtKB-SubCell"/>
</dbReference>
<dbReference type="PROSITE" id="PS50928">
    <property type="entry name" value="ABC_TM1"/>
    <property type="match status" value="1"/>
</dbReference>
<feature type="transmembrane region" description="Helical" evidence="7">
    <location>
        <begin position="168"/>
        <end position="187"/>
    </location>
</feature>
<dbReference type="PANTHER" id="PTHR43163">
    <property type="entry name" value="DIPEPTIDE TRANSPORT SYSTEM PERMEASE PROTEIN DPPB-RELATED"/>
    <property type="match status" value="1"/>
</dbReference>
<feature type="transmembrane region" description="Helical" evidence="7">
    <location>
        <begin position="199"/>
        <end position="216"/>
    </location>
</feature>
<dbReference type="RefSeq" id="WP_118767461.1">
    <property type="nucleotide sequence ID" value="NZ_QWKP01000200.1"/>
</dbReference>
<gene>
    <name evidence="9" type="ORF">D1825_10945</name>
</gene>
<feature type="transmembrane region" description="Helical" evidence="7">
    <location>
        <begin position="322"/>
        <end position="342"/>
    </location>
</feature>
<dbReference type="AlphaFoldDB" id="A0A413RKU2"/>
<evidence type="ECO:0000256" key="7">
    <source>
        <dbReference type="RuleBase" id="RU363032"/>
    </source>
</evidence>
<feature type="transmembrane region" description="Helical" evidence="7">
    <location>
        <begin position="289"/>
        <end position="310"/>
    </location>
</feature>
<dbReference type="InterPro" id="IPR000515">
    <property type="entry name" value="MetI-like"/>
</dbReference>
<evidence type="ECO:0000256" key="2">
    <source>
        <dbReference type="ARBA" id="ARBA00022448"/>
    </source>
</evidence>
<dbReference type="Pfam" id="PF00528">
    <property type="entry name" value="BPD_transp_1"/>
    <property type="match status" value="1"/>
</dbReference>
<protein>
    <submittedName>
        <fullName evidence="9">ABC transporter permease</fullName>
    </submittedName>
</protein>
<feature type="transmembrane region" description="Helical" evidence="7">
    <location>
        <begin position="253"/>
        <end position="269"/>
    </location>
</feature>
<keyword evidence="2 7" id="KW-0813">Transport</keyword>
<feature type="transmembrane region" description="Helical" evidence="7">
    <location>
        <begin position="132"/>
        <end position="156"/>
    </location>
</feature>
<dbReference type="EMBL" id="QWKP01000200">
    <property type="protein sequence ID" value="RHA39930.1"/>
    <property type="molecule type" value="Genomic_DNA"/>
</dbReference>
<comment type="caution">
    <text evidence="9">The sequence shown here is derived from an EMBL/GenBank/DDBJ whole genome shotgun (WGS) entry which is preliminary data.</text>
</comment>
<dbReference type="Gene3D" id="1.10.3720.10">
    <property type="entry name" value="MetI-like"/>
    <property type="match status" value="1"/>
</dbReference>
<dbReference type="OrthoDB" id="147639at2"/>
<keyword evidence="10" id="KW-1185">Reference proteome</keyword>
<feature type="transmembrane region" description="Helical" evidence="7">
    <location>
        <begin position="100"/>
        <end position="120"/>
    </location>
</feature>
<evidence type="ECO:0000313" key="9">
    <source>
        <dbReference type="EMBL" id="RHA39930.1"/>
    </source>
</evidence>
<feature type="transmembrane region" description="Helical" evidence="7">
    <location>
        <begin position="228"/>
        <end position="246"/>
    </location>
</feature>
<feature type="domain" description="ABC transmembrane type-1" evidence="8">
    <location>
        <begin position="96"/>
        <end position="501"/>
    </location>
</feature>
<feature type="transmembrane region" description="Helical" evidence="7">
    <location>
        <begin position="375"/>
        <end position="393"/>
    </location>
</feature>
<keyword evidence="5 7" id="KW-1133">Transmembrane helix</keyword>
<feature type="transmembrane region" description="Helical" evidence="7">
    <location>
        <begin position="479"/>
        <end position="504"/>
    </location>
</feature>
<accession>A0A413RKU2</accession>
<evidence type="ECO:0000256" key="5">
    <source>
        <dbReference type="ARBA" id="ARBA00022989"/>
    </source>
</evidence>
<dbReference type="PANTHER" id="PTHR43163:SF6">
    <property type="entry name" value="DIPEPTIDE TRANSPORT SYSTEM PERMEASE PROTEIN DPPB-RELATED"/>
    <property type="match status" value="1"/>
</dbReference>
<dbReference type="Proteomes" id="UP000283374">
    <property type="component" value="Unassembled WGS sequence"/>
</dbReference>
<keyword evidence="6 7" id="KW-0472">Membrane</keyword>
<organism evidence="9 10">
    <name type="scientific">Cellulomonas rhizosphaerae</name>
    <dbReference type="NCBI Taxonomy" id="2293719"/>
    <lineage>
        <taxon>Bacteria</taxon>
        <taxon>Bacillati</taxon>
        <taxon>Actinomycetota</taxon>
        <taxon>Actinomycetes</taxon>
        <taxon>Micrococcales</taxon>
        <taxon>Cellulomonadaceae</taxon>
        <taxon>Cellulomonas</taxon>
    </lineage>
</organism>
<name>A0A413RKU2_9CELL</name>
<evidence type="ECO:0000313" key="10">
    <source>
        <dbReference type="Proteomes" id="UP000283374"/>
    </source>
</evidence>